<dbReference type="RefSeq" id="WP_207088559.1">
    <property type="nucleotide sequence ID" value="NZ_JAFLQW010000354.1"/>
</dbReference>
<protein>
    <submittedName>
        <fullName evidence="1">Uncharacterized protein</fullName>
    </submittedName>
</protein>
<sequence>MNPEQMGFNVAPDRNMEILQQMSVASAMHESWVMLKDTQSVLEAGLALTQGKYYSALLTLPMSKDTGILAQP</sequence>
<evidence type="ECO:0000313" key="1">
    <source>
        <dbReference type="EMBL" id="MBO0350061.1"/>
    </source>
</evidence>
<name>A0ABS3FSI1_9CYAN</name>
<evidence type="ECO:0000313" key="2">
    <source>
        <dbReference type="Proteomes" id="UP000664844"/>
    </source>
</evidence>
<dbReference type="EMBL" id="JAFLQW010000354">
    <property type="protein sequence ID" value="MBO0350061.1"/>
    <property type="molecule type" value="Genomic_DNA"/>
</dbReference>
<accession>A0ABS3FSI1</accession>
<keyword evidence="2" id="KW-1185">Reference proteome</keyword>
<dbReference type="Proteomes" id="UP000664844">
    <property type="component" value="Unassembled WGS sequence"/>
</dbReference>
<gene>
    <name evidence="1" type="ORF">J0895_13245</name>
</gene>
<organism evidence="1 2">
    <name type="scientific">Phormidium pseudopriestleyi FRX01</name>
    <dbReference type="NCBI Taxonomy" id="1759528"/>
    <lineage>
        <taxon>Bacteria</taxon>
        <taxon>Bacillati</taxon>
        <taxon>Cyanobacteriota</taxon>
        <taxon>Cyanophyceae</taxon>
        <taxon>Oscillatoriophycideae</taxon>
        <taxon>Oscillatoriales</taxon>
        <taxon>Oscillatoriaceae</taxon>
        <taxon>Phormidium</taxon>
    </lineage>
</organism>
<reference evidence="1 2" key="1">
    <citation type="submission" date="2021-03" db="EMBL/GenBank/DDBJ databases">
        <title>Metabolic Capacity of the Antarctic Cyanobacterium Phormidium pseudopriestleyi that Sustains Oxygenic Photosynthesis in the Presence of Hydrogen Sulfide.</title>
        <authorList>
            <person name="Lumian J.E."/>
            <person name="Jungblut A.D."/>
            <person name="Dillon M.L."/>
            <person name="Hawes I."/>
            <person name="Doran P.T."/>
            <person name="Mackey T.J."/>
            <person name="Dick G.J."/>
            <person name="Grettenberger C.L."/>
            <person name="Sumner D.Y."/>
        </authorList>
    </citation>
    <scope>NUCLEOTIDE SEQUENCE [LARGE SCALE GENOMIC DNA]</scope>
    <source>
        <strain evidence="1 2">FRX01</strain>
    </source>
</reference>
<comment type="caution">
    <text evidence="1">The sequence shown here is derived from an EMBL/GenBank/DDBJ whole genome shotgun (WGS) entry which is preliminary data.</text>
</comment>
<proteinExistence type="predicted"/>